<name>A0A6G1C195_9ORYZ</name>
<evidence type="ECO:0000313" key="3">
    <source>
        <dbReference type="Proteomes" id="UP000479710"/>
    </source>
</evidence>
<organism evidence="2 3">
    <name type="scientific">Oryza meyeriana var. granulata</name>
    <dbReference type="NCBI Taxonomy" id="110450"/>
    <lineage>
        <taxon>Eukaryota</taxon>
        <taxon>Viridiplantae</taxon>
        <taxon>Streptophyta</taxon>
        <taxon>Embryophyta</taxon>
        <taxon>Tracheophyta</taxon>
        <taxon>Spermatophyta</taxon>
        <taxon>Magnoliopsida</taxon>
        <taxon>Liliopsida</taxon>
        <taxon>Poales</taxon>
        <taxon>Poaceae</taxon>
        <taxon>BOP clade</taxon>
        <taxon>Oryzoideae</taxon>
        <taxon>Oryzeae</taxon>
        <taxon>Oryzinae</taxon>
        <taxon>Oryza</taxon>
        <taxon>Oryza meyeriana</taxon>
    </lineage>
</organism>
<evidence type="ECO:0000256" key="1">
    <source>
        <dbReference type="SAM" id="MobiDB-lite"/>
    </source>
</evidence>
<feature type="compositionally biased region" description="Gly residues" evidence="1">
    <location>
        <begin position="102"/>
        <end position="123"/>
    </location>
</feature>
<feature type="region of interest" description="Disordered" evidence="1">
    <location>
        <begin position="99"/>
        <end position="184"/>
    </location>
</feature>
<sequence length="429" mass="45546">MCRTDLTERRREWNPQSPNRRPARGARPPVVGRFHPLRRGRGFWGWVGRGRWMGMGTPAVPPRAAGPRRYKALVPWRFQPGFVRQPVKPPAAAAAVAPSACRGGGVAGTPGAKGRGLGASGKGGETRGGRGGPQSRRCTRSSSAKASDARSVEKGGRRVAGNDGDLSKSGSNAGAEGSGMEGLRNGRGCGVGTAAGEDCSLGKSNPNGIVRDADVQHLGSGSNARDGECISEGLKKPCVNNSHGSSAADCLLKETKGNDSSKPDGAADESNAAVKGSKLAGPSCNGDETICKGRKAVAPWRFQIGYKRSFSKAFCSDSESSGAFVKGEKETATAYKKCKTDKDGPSRVMPMNAVVLSRENIMGSLRDFRLIYRELLDEEEEKSTEVVIRPDLQAYRIFRERTPVTISQRLQQAVVVLVDAQTLKGVHVQ</sequence>
<reference evidence="2 3" key="1">
    <citation type="submission" date="2019-11" db="EMBL/GenBank/DDBJ databases">
        <title>Whole genome sequence of Oryza granulata.</title>
        <authorList>
            <person name="Li W."/>
        </authorList>
    </citation>
    <scope>NUCLEOTIDE SEQUENCE [LARGE SCALE GENOMIC DNA]</scope>
    <source>
        <strain evidence="3">cv. Menghai</strain>
        <tissue evidence="2">Leaf</tissue>
    </source>
</reference>
<feature type="compositionally biased region" description="Basic and acidic residues" evidence="1">
    <location>
        <begin position="147"/>
        <end position="156"/>
    </location>
</feature>
<proteinExistence type="predicted"/>
<protein>
    <submittedName>
        <fullName evidence="2">Uncharacterized protein</fullName>
    </submittedName>
</protein>
<dbReference type="Proteomes" id="UP000479710">
    <property type="component" value="Unassembled WGS sequence"/>
</dbReference>
<evidence type="ECO:0000313" key="2">
    <source>
        <dbReference type="EMBL" id="KAF0894019.1"/>
    </source>
</evidence>
<feature type="region of interest" description="Disordered" evidence="1">
    <location>
        <begin position="254"/>
        <end position="278"/>
    </location>
</feature>
<feature type="compositionally biased region" description="Basic and acidic residues" evidence="1">
    <location>
        <begin position="1"/>
        <end position="13"/>
    </location>
</feature>
<dbReference type="AlphaFoldDB" id="A0A6G1C195"/>
<comment type="caution">
    <text evidence="2">The sequence shown here is derived from an EMBL/GenBank/DDBJ whole genome shotgun (WGS) entry which is preliminary data.</text>
</comment>
<feature type="region of interest" description="Disordered" evidence="1">
    <location>
        <begin position="1"/>
        <end position="33"/>
    </location>
</feature>
<dbReference type="OrthoDB" id="5792673at2759"/>
<dbReference type="EMBL" id="SPHZ02000011">
    <property type="protein sequence ID" value="KAF0894019.1"/>
    <property type="molecule type" value="Genomic_DNA"/>
</dbReference>
<gene>
    <name evidence="2" type="ORF">E2562_033803</name>
</gene>
<keyword evidence="3" id="KW-1185">Reference proteome</keyword>
<accession>A0A6G1C195</accession>